<evidence type="ECO:0000256" key="2">
    <source>
        <dbReference type="ARBA" id="ARBA00022801"/>
    </source>
</evidence>
<keyword evidence="5" id="KW-1185">Reference proteome</keyword>
<organism evidence="4 5">
    <name type="scientific">[Kitasatospora] papulosa</name>
    <dbReference type="NCBI Taxonomy" id="1464011"/>
    <lineage>
        <taxon>Bacteria</taxon>
        <taxon>Bacillati</taxon>
        <taxon>Actinomycetota</taxon>
        <taxon>Actinomycetes</taxon>
        <taxon>Kitasatosporales</taxon>
        <taxon>Streptomycetaceae</taxon>
        <taxon>Streptomyces</taxon>
    </lineage>
</organism>
<comment type="cofactor">
    <cofactor evidence="1">
        <name>Mg(2+)</name>
        <dbReference type="ChEBI" id="CHEBI:18420"/>
    </cofactor>
</comment>
<dbReference type="SUPFAM" id="SSF55811">
    <property type="entry name" value="Nudix"/>
    <property type="match status" value="1"/>
</dbReference>
<sequence>MITVDTWTGRTACALQAALRETNESFAARLGVAVRTVAGWHQSPGLVPRTEMQLALDTTYEGASEHVQIRFSRLCRPTAEPAAPQAQALRVAIAVVVRDEQLLLVCRRGDDSISWQFPAGVVKPGGSPATVAVQETLKETGVHCAIREHLGSRVHPVTGVSADYFLAEHLMGEASNLDAMENSDVAWVPRAALTRFIPADRIFDPILSALEAA</sequence>
<proteinExistence type="predicted"/>
<evidence type="ECO:0000256" key="1">
    <source>
        <dbReference type="ARBA" id="ARBA00001946"/>
    </source>
</evidence>
<evidence type="ECO:0000313" key="5">
    <source>
        <dbReference type="Proteomes" id="UP001622496"/>
    </source>
</evidence>
<name>A0ABZ1KG46_9ACTN</name>
<accession>A0ABZ1KG46</accession>
<dbReference type="CDD" id="cd03424">
    <property type="entry name" value="NUDIX_ADPRase_Nudt5_UGPPase_Nudt14"/>
    <property type="match status" value="1"/>
</dbReference>
<dbReference type="InterPro" id="IPR015797">
    <property type="entry name" value="NUDIX_hydrolase-like_dom_sf"/>
</dbReference>
<gene>
    <name evidence="4" type="ORF">OG560_29585</name>
</gene>
<dbReference type="InterPro" id="IPR000086">
    <property type="entry name" value="NUDIX_hydrolase_dom"/>
</dbReference>
<evidence type="ECO:0000259" key="3">
    <source>
        <dbReference type="PROSITE" id="PS51462"/>
    </source>
</evidence>
<dbReference type="RefSeq" id="WP_406188969.1">
    <property type="nucleotide sequence ID" value="NZ_CP108135.1"/>
</dbReference>
<dbReference type="PANTHER" id="PTHR43046">
    <property type="entry name" value="GDP-MANNOSE MANNOSYL HYDROLASE"/>
    <property type="match status" value="1"/>
</dbReference>
<dbReference type="Pfam" id="PF00293">
    <property type="entry name" value="NUDIX"/>
    <property type="match status" value="1"/>
</dbReference>
<reference evidence="4 5" key="1">
    <citation type="submission" date="2022-10" db="EMBL/GenBank/DDBJ databases">
        <title>The complete genomes of actinobacterial strains from the NBC collection.</title>
        <authorList>
            <person name="Joergensen T.S."/>
            <person name="Alvarez Arevalo M."/>
            <person name="Sterndorff E.B."/>
            <person name="Faurdal D."/>
            <person name="Vuksanovic O."/>
            <person name="Mourched A.-S."/>
            <person name="Charusanti P."/>
            <person name="Shaw S."/>
            <person name="Blin K."/>
            <person name="Weber T."/>
        </authorList>
    </citation>
    <scope>NUCLEOTIDE SEQUENCE [LARGE SCALE GENOMIC DNA]</scope>
    <source>
        <strain evidence="4 5">NBC_00185</strain>
    </source>
</reference>
<keyword evidence="2" id="KW-0378">Hydrolase</keyword>
<dbReference type="PROSITE" id="PS51462">
    <property type="entry name" value="NUDIX"/>
    <property type="match status" value="1"/>
</dbReference>
<dbReference type="EMBL" id="CP108135">
    <property type="protein sequence ID" value="WTP69350.1"/>
    <property type="molecule type" value="Genomic_DNA"/>
</dbReference>
<protein>
    <submittedName>
        <fullName evidence="4">NUDIX domain-containing protein</fullName>
    </submittedName>
</protein>
<dbReference type="Gene3D" id="3.90.79.10">
    <property type="entry name" value="Nucleoside Triphosphate Pyrophosphohydrolase"/>
    <property type="match status" value="1"/>
</dbReference>
<evidence type="ECO:0000313" key="4">
    <source>
        <dbReference type="EMBL" id="WTP69350.1"/>
    </source>
</evidence>
<dbReference type="Proteomes" id="UP001622496">
    <property type="component" value="Chromosome"/>
</dbReference>
<feature type="domain" description="Nudix hydrolase" evidence="3">
    <location>
        <begin position="88"/>
        <end position="211"/>
    </location>
</feature>
<dbReference type="PANTHER" id="PTHR43046:SF14">
    <property type="entry name" value="MUTT_NUDIX FAMILY PROTEIN"/>
    <property type="match status" value="1"/>
</dbReference>